<evidence type="ECO:0000259" key="1">
    <source>
        <dbReference type="Pfam" id="PF10756"/>
    </source>
</evidence>
<keyword evidence="3" id="KW-1185">Reference proteome</keyword>
<dbReference type="AlphaFoldDB" id="A0A848KVN3"/>
<organism evidence="2 3">
    <name type="scientific">Gordonia asplenii</name>
    <dbReference type="NCBI Taxonomy" id="2725283"/>
    <lineage>
        <taxon>Bacteria</taxon>
        <taxon>Bacillati</taxon>
        <taxon>Actinomycetota</taxon>
        <taxon>Actinomycetes</taxon>
        <taxon>Mycobacteriales</taxon>
        <taxon>Gordoniaceae</taxon>
        <taxon>Gordonia</taxon>
    </lineage>
</organism>
<accession>A0A848KVN3</accession>
<gene>
    <name evidence="2" type="ORF">HH308_15510</name>
</gene>
<dbReference type="Pfam" id="PF10756">
    <property type="entry name" value="bPH_6"/>
    <property type="match status" value="1"/>
</dbReference>
<dbReference type="Proteomes" id="UP000550729">
    <property type="component" value="Unassembled WGS sequence"/>
</dbReference>
<feature type="domain" description="Low molecular weight protein antigen 6 PH" evidence="1">
    <location>
        <begin position="19"/>
        <end position="111"/>
    </location>
</feature>
<dbReference type="InterPro" id="IPR019692">
    <property type="entry name" value="CFP-6_PH"/>
</dbReference>
<proteinExistence type="predicted"/>
<evidence type="ECO:0000313" key="3">
    <source>
        <dbReference type="Proteomes" id="UP000550729"/>
    </source>
</evidence>
<reference evidence="2 3" key="1">
    <citation type="submission" date="2020-04" db="EMBL/GenBank/DDBJ databases">
        <title>Gordonia sp. nov. TBRC 11910.</title>
        <authorList>
            <person name="Suriyachadkun C."/>
        </authorList>
    </citation>
    <scope>NUCLEOTIDE SEQUENCE [LARGE SCALE GENOMIC DNA]</scope>
    <source>
        <strain evidence="2 3">TBRC 11910</strain>
    </source>
</reference>
<protein>
    <submittedName>
        <fullName evidence="2">PH domain-containing protein</fullName>
    </submittedName>
</protein>
<dbReference type="RefSeq" id="WP_170195125.1">
    <property type="nucleotide sequence ID" value="NZ_JABBNB010000015.1"/>
</dbReference>
<comment type="caution">
    <text evidence="2">The sequence shown here is derived from an EMBL/GenBank/DDBJ whole genome shotgun (WGS) entry which is preliminary data.</text>
</comment>
<sequence length="116" mass="12937">MIIAAFLMFSFGVVAAIIRPRLRLVSTGASPTVTVRTIFGAQTYAATDVQRIRILEFRRMGRQIGHLEFEFDPQETQASESDVDDSRIVVMGRWELGVDVHDVADALDAAGFHVER</sequence>
<name>A0A848KVN3_9ACTN</name>
<evidence type="ECO:0000313" key="2">
    <source>
        <dbReference type="EMBL" id="NMO02620.1"/>
    </source>
</evidence>
<dbReference type="EMBL" id="JABBNB010000015">
    <property type="protein sequence ID" value="NMO02620.1"/>
    <property type="molecule type" value="Genomic_DNA"/>
</dbReference>